<accession>A0A0C3AGE7</accession>
<protein>
    <submittedName>
        <fullName evidence="1">Uncharacterized protein</fullName>
    </submittedName>
</protein>
<dbReference type="EMBL" id="KN833102">
    <property type="protein sequence ID" value="KIM72893.1"/>
    <property type="molecule type" value="Genomic_DNA"/>
</dbReference>
<dbReference type="AlphaFoldDB" id="A0A0C3AGE7"/>
<evidence type="ECO:0000313" key="1">
    <source>
        <dbReference type="EMBL" id="KIM72893.1"/>
    </source>
</evidence>
<dbReference type="InParanoid" id="A0A0C3AGE7"/>
<dbReference type="HOGENOM" id="CLU_2134488_0_0_1"/>
<name>A0A0C3AGE7_PILCF</name>
<proteinExistence type="predicted"/>
<keyword evidence="2" id="KW-1185">Reference proteome</keyword>
<dbReference type="Proteomes" id="UP000054166">
    <property type="component" value="Unassembled WGS sequence"/>
</dbReference>
<sequence length="113" mass="12647">MVAVLRVPSPYRLLLGGYATVSGIRIMLDRPSKRKQGRRVLLCRSARVRARMHARMVCRVFARVFSRVLLAWLPCGRPCGVPFEEGLLSPSITEPAAVPPCHFSVWASKNCKN</sequence>
<reference evidence="2" key="2">
    <citation type="submission" date="2015-01" db="EMBL/GenBank/DDBJ databases">
        <title>Evolutionary Origins and Diversification of the Mycorrhizal Mutualists.</title>
        <authorList>
            <consortium name="DOE Joint Genome Institute"/>
            <consortium name="Mycorrhizal Genomics Consortium"/>
            <person name="Kohler A."/>
            <person name="Kuo A."/>
            <person name="Nagy L.G."/>
            <person name="Floudas D."/>
            <person name="Copeland A."/>
            <person name="Barry K.W."/>
            <person name="Cichocki N."/>
            <person name="Veneault-Fourrey C."/>
            <person name="LaButti K."/>
            <person name="Lindquist E.A."/>
            <person name="Lipzen A."/>
            <person name="Lundell T."/>
            <person name="Morin E."/>
            <person name="Murat C."/>
            <person name="Riley R."/>
            <person name="Ohm R."/>
            <person name="Sun H."/>
            <person name="Tunlid A."/>
            <person name="Henrissat B."/>
            <person name="Grigoriev I.V."/>
            <person name="Hibbett D.S."/>
            <person name="Martin F."/>
        </authorList>
    </citation>
    <scope>NUCLEOTIDE SEQUENCE [LARGE SCALE GENOMIC DNA]</scope>
    <source>
        <strain evidence="2">F 1598</strain>
    </source>
</reference>
<evidence type="ECO:0000313" key="2">
    <source>
        <dbReference type="Proteomes" id="UP000054166"/>
    </source>
</evidence>
<gene>
    <name evidence="1" type="ORF">PILCRDRAFT_735686</name>
</gene>
<reference evidence="1 2" key="1">
    <citation type="submission" date="2014-04" db="EMBL/GenBank/DDBJ databases">
        <authorList>
            <consortium name="DOE Joint Genome Institute"/>
            <person name="Kuo A."/>
            <person name="Tarkka M."/>
            <person name="Buscot F."/>
            <person name="Kohler A."/>
            <person name="Nagy L.G."/>
            <person name="Floudas D."/>
            <person name="Copeland A."/>
            <person name="Barry K.W."/>
            <person name="Cichocki N."/>
            <person name="Veneault-Fourrey C."/>
            <person name="LaButti K."/>
            <person name="Lindquist E.A."/>
            <person name="Lipzen A."/>
            <person name="Lundell T."/>
            <person name="Morin E."/>
            <person name="Murat C."/>
            <person name="Sun H."/>
            <person name="Tunlid A."/>
            <person name="Henrissat B."/>
            <person name="Grigoriev I.V."/>
            <person name="Hibbett D.S."/>
            <person name="Martin F."/>
            <person name="Nordberg H.P."/>
            <person name="Cantor M.N."/>
            <person name="Hua S.X."/>
        </authorList>
    </citation>
    <scope>NUCLEOTIDE SEQUENCE [LARGE SCALE GENOMIC DNA]</scope>
    <source>
        <strain evidence="1 2">F 1598</strain>
    </source>
</reference>
<organism evidence="1 2">
    <name type="scientific">Piloderma croceum (strain F 1598)</name>
    <dbReference type="NCBI Taxonomy" id="765440"/>
    <lineage>
        <taxon>Eukaryota</taxon>
        <taxon>Fungi</taxon>
        <taxon>Dikarya</taxon>
        <taxon>Basidiomycota</taxon>
        <taxon>Agaricomycotina</taxon>
        <taxon>Agaricomycetes</taxon>
        <taxon>Agaricomycetidae</taxon>
        <taxon>Atheliales</taxon>
        <taxon>Atheliaceae</taxon>
        <taxon>Piloderma</taxon>
    </lineage>
</organism>